<protein>
    <recommendedName>
        <fullName evidence="6 20">Ubiquinol-cytochrome c reductase iron-sulfur subunit</fullName>
        <ecNumber evidence="5 20">7.1.1.8</ecNumber>
    </recommendedName>
</protein>
<dbReference type="GO" id="GO:0046872">
    <property type="term" value="F:metal ion binding"/>
    <property type="evidence" value="ECO:0007669"/>
    <property type="project" value="UniProtKB-KW"/>
</dbReference>
<evidence type="ECO:0000256" key="19">
    <source>
        <dbReference type="ARBA" id="ARBA00029351"/>
    </source>
</evidence>
<reference evidence="23 24" key="1">
    <citation type="submission" date="2019-11" db="EMBL/GenBank/DDBJ databases">
        <authorList>
            <person name="Zhang J."/>
            <person name="Sun C."/>
        </authorList>
    </citation>
    <scope>NUCLEOTIDE SEQUENCE [LARGE SCALE GENOMIC DNA]</scope>
    <source>
        <strain evidence="24">sp2</strain>
    </source>
</reference>
<accession>A0A6I6DAG3</accession>
<dbReference type="KEGG" id="ghl:GM160_06325"/>
<evidence type="ECO:0000256" key="3">
    <source>
        <dbReference type="ARBA" id="ARBA00010651"/>
    </source>
</evidence>
<dbReference type="PRINTS" id="PR00162">
    <property type="entry name" value="RIESKE"/>
</dbReference>
<keyword evidence="13 20" id="KW-0249">Electron transport</keyword>
<comment type="subcellular location">
    <subcellularLocation>
        <location evidence="2">Cell membrane</location>
        <topology evidence="2">Single-pass membrane protein</topology>
    </subcellularLocation>
</comment>
<evidence type="ECO:0000256" key="20">
    <source>
        <dbReference type="RuleBase" id="RU004494"/>
    </source>
</evidence>
<evidence type="ECO:0000313" key="23">
    <source>
        <dbReference type="EMBL" id="QGT78542.1"/>
    </source>
</evidence>
<dbReference type="RefSeq" id="WP_156573974.1">
    <property type="nucleotide sequence ID" value="NZ_CP046415.1"/>
</dbReference>
<dbReference type="InterPro" id="IPR019470">
    <property type="entry name" value="Ubiq_cytC_Rdtase_Fe-S_su_TAT"/>
</dbReference>
<comment type="cofactor">
    <cofactor evidence="20">
        <name>[2Fe-2S] cluster</name>
        <dbReference type="ChEBI" id="CHEBI:190135"/>
    </cofactor>
    <text evidence="20">Binds 1 [2Fe-2S] cluster per subunit.</text>
</comment>
<dbReference type="InterPro" id="IPR017941">
    <property type="entry name" value="Rieske_2Fe-2S"/>
</dbReference>
<dbReference type="Gene3D" id="1.20.5.510">
    <property type="entry name" value="Single helix bin"/>
    <property type="match status" value="1"/>
</dbReference>
<evidence type="ECO:0000256" key="9">
    <source>
        <dbReference type="ARBA" id="ARBA00022692"/>
    </source>
</evidence>
<evidence type="ECO:0000256" key="5">
    <source>
        <dbReference type="ARBA" id="ARBA00012951"/>
    </source>
</evidence>
<evidence type="ECO:0000256" key="11">
    <source>
        <dbReference type="ARBA" id="ARBA00022723"/>
    </source>
</evidence>
<dbReference type="InterPro" id="IPR014349">
    <property type="entry name" value="Rieske_Fe-S_prot"/>
</dbReference>
<evidence type="ECO:0000256" key="10">
    <source>
        <dbReference type="ARBA" id="ARBA00022714"/>
    </source>
</evidence>
<organism evidence="23 24">
    <name type="scientific">Guyparkeria halophila</name>
    <dbReference type="NCBI Taxonomy" id="47960"/>
    <lineage>
        <taxon>Bacteria</taxon>
        <taxon>Pseudomonadati</taxon>
        <taxon>Pseudomonadota</taxon>
        <taxon>Gammaproteobacteria</taxon>
        <taxon>Chromatiales</taxon>
        <taxon>Thioalkalibacteraceae</taxon>
        <taxon>Guyparkeria</taxon>
    </lineage>
</organism>
<evidence type="ECO:0000256" key="13">
    <source>
        <dbReference type="ARBA" id="ARBA00022982"/>
    </source>
</evidence>
<dbReference type="GO" id="GO:0005886">
    <property type="term" value="C:plasma membrane"/>
    <property type="evidence" value="ECO:0007669"/>
    <property type="project" value="UniProtKB-SubCell"/>
</dbReference>
<keyword evidence="12" id="KW-1278">Translocase</keyword>
<dbReference type="EMBL" id="CP046415">
    <property type="protein sequence ID" value="QGT78542.1"/>
    <property type="molecule type" value="Genomic_DNA"/>
</dbReference>
<evidence type="ECO:0000256" key="6">
    <source>
        <dbReference type="ARBA" id="ARBA00019816"/>
    </source>
</evidence>
<dbReference type="InterPro" id="IPR005805">
    <property type="entry name" value="Rieske_Fe-S_prot_C"/>
</dbReference>
<dbReference type="NCBIfam" id="TIGR01416">
    <property type="entry name" value="Rieske_proteo"/>
    <property type="match status" value="1"/>
</dbReference>
<keyword evidence="14" id="KW-1133">Transmembrane helix</keyword>
<dbReference type="Proteomes" id="UP000427716">
    <property type="component" value="Chromosome"/>
</dbReference>
<keyword evidence="17" id="KW-0472">Membrane</keyword>
<dbReference type="Pfam" id="PF00355">
    <property type="entry name" value="Rieske"/>
    <property type="match status" value="1"/>
</dbReference>
<evidence type="ECO:0000256" key="17">
    <source>
        <dbReference type="ARBA" id="ARBA00023136"/>
    </source>
</evidence>
<dbReference type="SUPFAM" id="SSF50022">
    <property type="entry name" value="ISP domain"/>
    <property type="match status" value="1"/>
</dbReference>
<comment type="subunit">
    <text evidence="4 21">The main subunits of complex b-c1 are: cytochrome b, cytochrome c1 and the Rieske protein.</text>
</comment>
<keyword evidence="16" id="KW-0411">Iron-sulfur</keyword>
<dbReference type="AlphaFoldDB" id="A0A6I6DAG3"/>
<feature type="domain" description="Rieske" evidence="22">
    <location>
        <begin position="114"/>
        <end position="192"/>
    </location>
</feature>
<evidence type="ECO:0000256" key="15">
    <source>
        <dbReference type="ARBA" id="ARBA00023004"/>
    </source>
</evidence>
<keyword evidence="11" id="KW-0479">Metal-binding</keyword>
<keyword evidence="9" id="KW-0812">Transmembrane</keyword>
<keyword evidence="7 20" id="KW-0813">Transport</keyword>
<comment type="function">
    <text evidence="1">Component of the ubiquinol-cytochrome c reductase complex (complex III or cytochrome b-c1 complex), which is a respiratory chain that generates an electrochemical potential coupled to ATP synthesis.</text>
</comment>
<evidence type="ECO:0000256" key="21">
    <source>
        <dbReference type="RuleBase" id="RU004497"/>
    </source>
</evidence>
<evidence type="ECO:0000259" key="22">
    <source>
        <dbReference type="PROSITE" id="PS51296"/>
    </source>
</evidence>
<dbReference type="InterPro" id="IPR036922">
    <property type="entry name" value="Rieske_2Fe-2S_sf"/>
</dbReference>
<evidence type="ECO:0000256" key="8">
    <source>
        <dbReference type="ARBA" id="ARBA00022475"/>
    </source>
</evidence>
<keyword evidence="8" id="KW-1003">Cell membrane</keyword>
<name>A0A6I6DAG3_9GAMM</name>
<dbReference type="PANTHER" id="PTHR10134">
    <property type="entry name" value="CYTOCHROME B-C1 COMPLEX SUBUNIT RIESKE, MITOCHONDRIAL"/>
    <property type="match status" value="1"/>
</dbReference>
<dbReference type="Pfam" id="PF10399">
    <property type="entry name" value="UCR_Fe-S_N"/>
    <property type="match status" value="1"/>
</dbReference>
<keyword evidence="10" id="KW-0001">2Fe-2S</keyword>
<comment type="catalytic activity">
    <reaction evidence="19 20">
        <text>a quinol + 2 Fe(III)-[cytochrome c](out) = a quinone + 2 Fe(II)-[cytochrome c](out) + 2 H(+)(out)</text>
        <dbReference type="Rhea" id="RHEA:11484"/>
        <dbReference type="Rhea" id="RHEA-COMP:10350"/>
        <dbReference type="Rhea" id="RHEA-COMP:14399"/>
        <dbReference type="ChEBI" id="CHEBI:15378"/>
        <dbReference type="ChEBI" id="CHEBI:24646"/>
        <dbReference type="ChEBI" id="CHEBI:29033"/>
        <dbReference type="ChEBI" id="CHEBI:29034"/>
        <dbReference type="ChEBI" id="CHEBI:132124"/>
        <dbReference type="EC" id="7.1.1.8"/>
    </reaction>
</comment>
<dbReference type="GO" id="GO:0008121">
    <property type="term" value="F:quinol-cytochrome-c reductase activity"/>
    <property type="evidence" value="ECO:0007669"/>
    <property type="project" value="UniProtKB-EC"/>
</dbReference>
<keyword evidence="15" id="KW-0408">Iron</keyword>
<comment type="miscellaneous">
    <text evidence="20">The Rieske protein is a high potential 2Fe-2S protein.</text>
</comment>
<evidence type="ECO:0000256" key="16">
    <source>
        <dbReference type="ARBA" id="ARBA00023014"/>
    </source>
</evidence>
<gene>
    <name evidence="23" type="primary">petA</name>
    <name evidence="23" type="ORF">GM160_06325</name>
</gene>
<evidence type="ECO:0000256" key="2">
    <source>
        <dbReference type="ARBA" id="ARBA00004162"/>
    </source>
</evidence>
<proteinExistence type="inferred from homology"/>
<dbReference type="GO" id="GO:0051537">
    <property type="term" value="F:2 iron, 2 sulfur cluster binding"/>
    <property type="evidence" value="ECO:0007669"/>
    <property type="project" value="UniProtKB-KW"/>
</dbReference>
<dbReference type="EC" id="7.1.1.8" evidence="5 20"/>
<evidence type="ECO:0000256" key="1">
    <source>
        <dbReference type="ARBA" id="ARBA00002444"/>
    </source>
</evidence>
<comment type="similarity">
    <text evidence="3">Belongs to the Rieske iron-sulfur protein family.</text>
</comment>
<evidence type="ECO:0000256" key="14">
    <source>
        <dbReference type="ARBA" id="ARBA00022989"/>
    </source>
</evidence>
<dbReference type="CDD" id="cd03470">
    <property type="entry name" value="Rieske_cytochrome_bc1"/>
    <property type="match status" value="1"/>
</dbReference>
<sequence length="201" mass="21725">MADSPSNPARRRFLTGAATAVGAVGVGFAAVPFLSSFQPSAKAQAAGAPVDVNIGKLSPGQMTTVAWRGKPVYVVHRTDRMLESLPEMDDRLRDPNSEVATQQPEFAANPYRAREENERFLVIVGLCTHLGCAPTYRPEVAPDDLGDDWQGGFFCPCHGSKFDISGRVYKGVPAPTNLEVPQYVYVTEEIIRVGGTEEDVA</sequence>
<evidence type="ECO:0000256" key="12">
    <source>
        <dbReference type="ARBA" id="ARBA00022967"/>
    </source>
</evidence>
<dbReference type="PROSITE" id="PS51318">
    <property type="entry name" value="TAT"/>
    <property type="match status" value="1"/>
</dbReference>
<keyword evidence="18" id="KW-1015">Disulfide bond</keyword>
<dbReference type="Gene3D" id="2.102.10.10">
    <property type="entry name" value="Rieske [2Fe-2S] iron-sulphur domain"/>
    <property type="match status" value="1"/>
</dbReference>
<keyword evidence="24" id="KW-1185">Reference proteome</keyword>
<dbReference type="InterPro" id="IPR006311">
    <property type="entry name" value="TAT_signal"/>
</dbReference>
<evidence type="ECO:0000256" key="4">
    <source>
        <dbReference type="ARBA" id="ARBA00011649"/>
    </source>
</evidence>
<dbReference type="PROSITE" id="PS51296">
    <property type="entry name" value="RIESKE"/>
    <property type="match status" value="1"/>
</dbReference>
<evidence type="ECO:0000256" key="18">
    <source>
        <dbReference type="ARBA" id="ARBA00023157"/>
    </source>
</evidence>
<evidence type="ECO:0000256" key="7">
    <source>
        <dbReference type="ARBA" id="ARBA00022448"/>
    </source>
</evidence>
<dbReference type="InterPro" id="IPR006317">
    <property type="entry name" value="Ubiquinol_cyt_c_Rdtase_Fe-S-su"/>
</dbReference>
<evidence type="ECO:0000313" key="24">
    <source>
        <dbReference type="Proteomes" id="UP000427716"/>
    </source>
</evidence>